<keyword evidence="2" id="KW-1185">Reference proteome</keyword>
<name>A0A7W6K0M8_9HYPH</name>
<protein>
    <submittedName>
        <fullName evidence="1">Uncharacterized protein</fullName>
    </submittedName>
</protein>
<comment type="caution">
    <text evidence="1">The sequence shown here is derived from an EMBL/GenBank/DDBJ whole genome shotgun (WGS) entry which is preliminary data.</text>
</comment>
<sequence>MLSYGALKNHAGILLIGDYTSLAWLHDLIHDANERSPTAGRKLRLCHAFQRYHQIVVHLPSHLG</sequence>
<dbReference type="Proteomes" id="UP000584824">
    <property type="component" value="Unassembled WGS sequence"/>
</dbReference>
<evidence type="ECO:0000313" key="2">
    <source>
        <dbReference type="Proteomes" id="UP000584824"/>
    </source>
</evidence>
<dbReference type="EMBL" id="JACIDU010000005">
    <property type="protein sequence ID" value="MBB4102942.1"/>
    <property type="molecule type" value="Genomic_DNA"/>
</dbReference>
<organism evidence="1 2">
    <name type="scientific">Allorhizobium borbori</name>
    <dbReference type="NCBI Taxonomy" id="485907"/>
    <lineage>
        <taxon>Bacteria</taxon>
        <taxon>Pseudomonadati</taxon>
        <taxon>Pseudomonadota</taxon>
        <taxon>Alphaproteobacteria</taxon>
        <taxon>Hyphomicrobiales</taxon>
        <taxon>Rhizobiaceae</taxon>
        <taxon>Rhizobium/Agrobacterium group</taxon>
        <taxon>Allorhizobium</taxon>
    </lineage>
</organism>
<accession>A0A7W6K0M8</accession>
<dbReference type="AlphaFoldDB" id="A0A7W6K0M8"/>
<evidence type="ECO:0000313" key="1">
    <source>
        <dbReference type="EMBL" id="MBB4102942.1"/>
    </source>
</evidence>
<gene>
    <name evidence="1" type="ORF">GGQ66_001497</name>
</gene>
<reference evidence="1 2" key="1">
    <citation type="submission" date="2020-08" db="EMBL/GenBank/DDBJ databases">
        <title>Genomic Encyclopedia of Type Strains, Phase IV (KMG-IV): sequencing the most valuable type-strain genomes for metagenomic binning, comparative biology and taxonomic classification.</title>
        <authorList>
            <person name="Goeker M."/>
        </authorList>
    </citation>
    <scope>NUCLEOTIDE SEQUENCE [LARGE SCALE GENOMIC DNA]</scope>
    <source>
        <strain evidence="1 2">DSM 26385</strain>
    </source>
</reference>
<proteinExistence type="predicted"/>